<evidence type="ECO:0000313" key="2">
    <source>
        <dbReference type="EMBL" id="SIO01706.1"/>
    </source>
</evidence>
<accession>A0A1N6G2A6</accession>
<dbReference type="EMBL" id="FSRJ01000003">
    <property type="protein sequence ID" value="SIO01706.1"/>
    <property type="molecule type" value="Genomic_DNA"/>
</dbReference>
<name>A0A1N6G2A6_9MICO</name>
<dbReference type="STRING" id="232089.SAMN05443544_2237"/>
<proteinExistence type="predicted"/>
<dbReference type="Proteomes" id="UP000184699">
    <property type="component" value="Unassembled WGS sequence"/>
</dbReference>
<sequence length="178" mass="19122">MFLHVRVENWKAGAVTIEPTNEAATVAGATSERFDGPGPHRIRVRWGWFFGCVVLGLAAITAGWFLVSPASRLGYVGGVLAGIGTTLLLVGVVVLLERRIVDTAVQVVQDATNEARNKTNEEVRAQIRDFEDRVAGIWKTGTPAAATEETLRMSEEFTKHVVDAYTDDGGPPSGTPSS</sequence>
<organism evidence="2 3">
    <name type="scientific">Agromyces cerinus subsp. cerinus</name>
    <dbReference type="NCBI Taxonomy" id="232089"/>
    <lineage>
        <taxon>Bacteria</taxon>
        <taxon>Bacillati</taxon>
        <taxon>Actinomycetota</taxon>
        <taxon>Actinomycetes</taxon>
        <taxon>Micrococcales</taxon>
        <taxon>Microbacteriaceae</taxon>
        <taxon>Agromyces</taxon>
    </lineage>
</organism>
<evidence type="ECO:0000313" key="3">
    <source>
        <dbReference type="Proteomes" id="UP000184699"/>
    </source>
</evidence>
<keyword evidence="1" id="KW-1133">Transmembrane helix</keyword>
<protein>
    <submittedName>
        <fullName evidence="2">Uncharacterized protein</fullName>
    </submittedName>
</protein>
<keyword evidence="1" id="KW-0472">Membrane</keyword>
<keyword evidence="1" id="KW-0812">Transmembrane</keyword>
<feature type="transmembrane region" description="Helical" evidence="1">
    <location>
        <begin position="46"/>
        <end position="67"/>
    </location>
</feature>
<feature type="transmembrane region" description="Helical" evidence="1">
    <location>
        <begin position="73"/>
        <end position="96"/>
    </location>
</feature>
<evidence type="ECO:0000256" key="1">
    <source>
        <dbReference type="SAM" id="Phobius"/>
    </source>
</evidence>
<gene>
    <name evidence="2" type="ORF">SAMN05443544_2237</name>
</gene>
<reference evidence="3" key="1">
    <citation type="submission" date="2016-11" db="EMBL/GenBank/DDBJ databases">
        <authorList>
            <person name="Varghese N."/>
            <person name="Submissions S."/>
        </authorList>
    </citation>
    <scope>NUCLEOTIDE SEQUENCE [LARGE SCALE GENOMIC DNA]</scope>
    <source>
        <strain evidence="3">DSM 8595</strain>
    </source>
</reference>
<dbReference type="AlphaFoldDB" id="A0A1N6G2A6"/>
<keyword evidence="3" id="KW-1185">Reference proteome</keyword>